<dbReference type="Gene3D" id="2.30.30.40">
    <property type="entry name" value="SH3 Domains"/>
    <property type="match status" value="1"/>
</dbReference>
<comment type="catalytic activity">
    <reaction evidence="1">
        <text>ATP + protein L-histidine = ADP + protein N-phospho-L-histidine.</text>
        <dbReference type="EC" id="2.7.13.3"/>
    </reaction>
</comment>
<evidence type="ECO:0000256" key="3">
    <source>
        <dbReference type="ARBA" id="ARBA00021495"/>
    </source>
</evidence>
<dbReference type="SMART" id="SM00448">
    <property type="entry name" value="REC"/>
    <property type="match status" value="1"/>
</dbReference>
<dbReference type="InterPro" id="IPR011006">
    <property type="entry name" value="CheY-like_superfamily"/>
</dbReference>
<keyword evidence="18" id="KW-1185">Reference proteome</keyword>
<dbReference type="FunFam" id="3.30.565.10:FF:000016">
    <property type="entry name" value="Chemotaxis protein CheA, putative"/>
    <property type="match status" value="1"/>
</dbReference>
<evidence type="ECO:0000256" key="9">
    <source>
        <dbReference type="PROSITE-ProRule" id="PRU00110"/>
    </source>
</evidence>
<dbReference type="PANTHER" id="PTHR43395:SF8">
    <property type="entry name" value="HISTIDINE KINASE"/>
    <property type="match status" value="1"/>
</dbReference>
<dbReference type="PROSITE" id="PS50110">
    <property type="entry name" value="RESPONSE_REGULATORY"/>
    <property type="match status" value="1"/>
</dbReference>
<dbReference type="Pfam" id="PF01627">
    <property type="entry name" value="Hpt"/>
    <property type="match status" value="4"/>
</dbReference>
<dbReference type="InterPro" id="IPR004358">
    <property type="entry name" value="Sig_transdc_His_kin-like_C"/>
</dbReference>
<evidence type="ECO:0000256" key="12">
    <source>
        <dbReference type="SAM" id="MobiDB-lite"/>
    </source>
</evidence>
<dbReference type="InterPro" id="IPR058661">
    <property type="entry name" value="FimL_2nd"/>
</dbReference>
<dbReference type="Pfam" id="PF02518">
    <property type="entry name" value="HATPase_c"/>
    <property type="match status" value="1"/>
</dbReference>
<feature type="modified residue" description="Phosphohistidine" evidence="9">
    <location>
        <position position="1573"/>
    </location>
</feature>
<evidence type="ECO:0000259" key="14">
    <source>
        <dbReference type="PROSITE" id="PS50110"/>
    </source>
</evidence>
<dbReference type="KEGG" id="xba:C7S18_13875"/>
<evidence type="ECO:0000256" key="7">
    <source>
        <dbReference type="ARBA" id="ARBA00023012"/>
    </source>
</evidence>
<feature type="coiled-coil region" evidence="11">
    <location>
        <begin position="1812"/>
        <end position="1846"/>
    </location>
</feature>
<accession>A0A2P1PTP5</accession>
<dbReference type="Pfam" id="PF00072">
    <property type="entry name" value="Response_reg"/>
    <property type="match status" value="1"/>
</dbReference>
<feature type="domain" description="HPt" evidence="16">
    <location>
        <begin position="705"/>
        <end position="809"/>
    </location>
</feature>
<keyword evidence="5" id="KW-0808">Transferase</keyword>
<feature type="domain" description="Histidine kinase" evidence="13">
    <location>
        <begin position="1814"/>
        <end position="2047"/>
    </location>
</feature>
<dbReference type="PROSITE" id="PS50109">
    <property type="entry name" value="HIS_KIN"/>
    <property type="match status" value="1"/>
</dbReference>
<proteinExistence type="predicted"/>
<keyword evidence="11" id="KW-0175">Coiled coil</keyword>
<dbReference type="SMART" id="SM00073">
    <property type="entry name" value="HPT"/>
    <property type="match status" value="2"/>
</dbReference>
<dbReference type="PANTHER" id="PTHR43395">
    <property type="entry name" value="SENSOR HISTIDINE KINASE CHEA"/>
    <property type="match status" value="1"/>
</dbReference>
<feature type="domain" description="HPt" evidence="16">
    <location>
        <begin position="1526"/>
        <end position="1630"/>
    </location>
</feature>
<dbReference type="GO" id="GO:0005737">
    <property type="term" value="C:cytoplasm"/>
    <property type="evidence" value="ECO:0007669"/>
    <property type="project" value="InterPro"/>
</dbReference>
<dbReference type="SUPFAM" id="SSF47226">
    <property type="entry name" value="Histidine-containing phosphotransfer domain, HPT domain"/>
    <property type="match status" value="5"/>
</dbReference>
<dbReference type="SUPFAM" id="SSF55874">
    <property type="entry name" value="ATPase domain of HSP90 chaperone/DNA topoisomerase II/histidine kinase"/>
    <property type="match status" value="1"/>
</dbReference>
<protein>
    <recommendedName>
        <fullName evidence="3">Chemotaxis protein CheA</fullName>
        <ecNumber evidence="2">2.7.13.3</ecNumber>
    </recommendedName>
</protein>
<dbReference type="InterPro" id="IPR002545">
    <property type="entry name" value="CheW-lke_dom"/>
</dbReference>
<dbReference type="Gene3D" id="3.30.565.10">
    <property type="entry name" value="Histidine kinase-like ATPase, C-terminal domain"/>
    <property type="match status" value="1"/>
</dbReference>
<name>A0A2P1PTP5_9GAMM</name>
<evidence type="ECO:0000256" key="6">
    <source>
        <dbReference type="ARBA" id="ARBA00022777"/>
    </source>
</evidence>
<evidence type="ECO:0000256" key="5">
    <source>
        <dbReference type="ARBA" id="ARBA00022679"/>
    </source>
</evidence>
<feature type="region of interest" description="Disordered" evidence="12">
    <location>
        <begin position="1691"/>
        <end position="1720"/>
    </location>
</feature>
<dbReference type="InterPro" id="IPR036061">
    <property type="entry name" value="CheW-like_dom_sf"/>
</dbReference>
<feature type="domain" description="CheW-like" evidence="15">
    <location>
        <begin position="2049"/>
        <end position="2186"/>
    </location>
</feature>
<dbReference type="InterPro" id="IPR004105">
    <property type="entry name" value="CheA-like_dim"/>
</dbReference>
<dbReference type="PROSITE" id="PS50851">
    <property type="entry name" value="CHEW"/>
    <property type="match status" value="1"/>
</dbReference>
<evidence type="ECO:0000256" key="10">
    <source>
        <dbReference type="PROSITE-ProRule" id="PRU00169"/>
    </source>
</evidence>
<feature type="region of interest" description="Disordered" evidence="12">
    <location>
        <begin position="1231"/>
        <end position="1255"/>
    </location>
</feature>
<dbReference type="RefSeq" id="WP_106892134.1">
    <property type="nucleotide sequence ID" value="NZ_CP027860.1"/>
</dbReference>
<dbReference type="SMART" id="SM00260">
    <property type="entry name" value="CheW"/>
    <property type="match status" value="1"/>
</dbReference>
<dbReference type="Gene3D" id="1.20.120.160">
    <property type="entry name" value="HPT domain"/>
    <property type="match status" value="4"/>
</dbReference>
<dbReference type="InterPro" id="IPR051315">
    <property type="entry name" value="Bact_Chemotaxis_CheA"/>
</dbReference>
<feature type="compositionally biased region" description="Low complexity" evidence="12">
    <location>
        <begin position="1691"/>
        <end position="1703"/>
    </location>
</feature>
<feature type="modified residue" description="4-aspartylphosphate" evidence="10">
    <location>
        <position position="2261"/>
    </location>
</feature>
<reference evidence="17 18" key="2">
    <citation type="submission" date="2018-03" db="EMBL/GenBank/DDBJ databases">
        <authorList>
            <person name="Keele B.F."/>
        </authorList>
    </citation>
    <scope>NUCLEOTIDE SEQUENCE [LARGE SCALE GENOMIC DNA]</scope>
    <source>
        <strain evidence="17 18">D13</strain>
    </source>
</reference>
<dbReference type="SUPFAM" id="SSF52172">
    <property type="entry name" value="CheY-like"/>
    <property type="match status" value="1"/>
</dbReference>
<dbReference type="InterPro" id="IPR036890">
    <property type="entry name" value="HATPase_C_sf"/>
</dbReference>
<dbReference type="Pfam" id="PF26379">
    <property type="entry name" value="FimL_2nd"/>
    <property type="match status" value="1"/>
</dbReference>
<gene>
    <name evidence="17" type="ORF">C7S18_13875</name>
</gene>
<dbReference type="CDD" id="cd00088">
    <property type="entry name" value="HPT"/>
    <property type="match status" value="2"/>
</dbReference>
<dbReference type="Gene3D" id="3.40.50.2300">
    <property type="match status" value="1"/>
</dbReference>
<keyword evidence="7" id="KW-0902">Two-component regulatory system</keyword>
<dbReference type="InterPro" id="IPR003594">
    <property type="entry name" value="HATPase_dom"/>
</dbReference>
<dbReference type="EMBL" id="CP027860">
    <property type="protein sequence ID" value="AVP98214.1"/>
    <property type="molecule type" value="Genomic_DNA"/>
</dbReference>
<dbReference type="OrthoDB" id="9803176at2"/>
<dbReference type="SMART" id="SM00387">
    <property type="entry name" value="HATPase_c"/>
    <property type="match status" value="1"/>
</dbReference>
<dbReference type="InterPro" id="IPR008207">
    <property type="entry name" value="Sig_transdc_His_kin_Hpt_dom"/>
</dbReference>
<evidence type="ECO:0000256" key="8">
    <source>
        <dbReference type="ARBA" id="ARBA00035100"/>
    </source>
</evidence>
<dbReference type="GO" id="GO:0000155">
    <property type="term" value="F:phosphorelay sensor kinase activity"/>
    <property type="evidence" value="ECO:0007669"/>
    <property type="project" value="InterPro"/>
</dbReference>
<evidence type="ECO:0000313" key="18">
    <source>
        <dbReference type="Proteomes" id="UP000241074"/>
    </source>
</evidence>
<dbReference type="SUPFAM" id="SSF50341">
    <property type="entry name" value="CheW-like"/>
    <property type="match status" value="1"/>
</dbReference>
<dbReference type="InterPro" id="IPR001789">
    <property type="entry name" value="Sig_transdc_resp-reg_receiver"/>
</dbReference>
<reference evidence="17 18" key="1">
    <citation type="submission" date="2018-03" db="EMBL/GenBank/DDBJ databases">
        <title>Ahniella affigens gen. nov., sp. nov., a gammaproteobacterium isolated from sandy soil near a stream.</title>
        <authorList>
            <person name="Ko Y."/>
            <person name="Kim J.-H."/>
        </authorList>
    </citation>
    <scope>NUCLEOTIDE SEQUENCE [LARGE SCALE GENOMIC DNA]</scope>
    <source>
        <strain evidence="17 18">D13</strain>
    </source>
</reference>
<sequence length="2335" mass="252503">MRMQQEIDFTTLNWVKQELDETLKQARQALEAYVEDPADSSLMRFCATYLHQVQGTLRMVELYGAAMVVEEMERVAQALLDDQIRTKDDAYDVLMRGIVQLPDYLERLQSGHKDIPIVLLPLLNDLRACRGEKLLSEGVLFSPDLSLPLPPIAAGPDRPLPDSEMKGVAARQRANYQIALVKWLRDQSSNVAVSGLINALDGLRSITWGDDARRLWWIAGGLLDGIRLGSVEANQAVKLLFGRVDREIKRLADGGELAFRSNPPRDLTKNLLYYAAHAKSAEGRLGDLKRAFKLDTLLPSEKELEHARGSLGGRNRALLDTVSDAIKEDLMRVKDALDLYLRTANANPGDLAAQLDTLDRVADTLGMLGLGVPRRVVVEQRDSLRKVVHGDKKAEEGTLLDVAGALLFVEASLDDNIERLGGSDDEPKADAAQTAELPQTEVRKILEALMKEVQTNLTQAKQDIVAFIESGWQHERAEQIPRLLEEISGAMRMINLDQAGGYLDGIGRFIEVEVIERKRVPNADQVDRLADAVASIEYYLEATSAQRTGREKILDVTRESLEALGYWPLPERQAAAAPTPVAVPAKPATGTPASVTVAPTAPTPVSAPISAPTPVATPDLTAALTLAEEAPKPGPSLSLEPIATPAAEPAAAPTPVAAAAPLVSAAPEPEPEPEPEFDYEWVEVEEEIIEEAPIVAGASFQAVPSNDIDEDIREVFLEEVQEELENLGRNLPDWKNVPHDFERLKPIRRSFHTMKGSGRLVGALALGEFSWKIENMLNRILDKTIQPGPAVIACLDNAVAALPALLAALRGEQGQGVDVPGIMAVADRLAAGEEAWLQKPEPIRRIEKKLVQIAKPRPKKPAPVFVPAPEPVVAPVADVTEPFAPIELGGSEPEAIELSEPDVGDLDFATESLSLESEAKSDLDALADLDIGDSAEAIELTGFDFSEPEAAASPPSQIEEAEPAIDFGFALDDSAGIELSTDDLGGLDFDLPIAQLQPIAAAPAAPAAVEPAITPLEPMIPAPVAPVFEAPVFVAPVFEAPVFEAHVGETSAFDTPMFDTPVVAAPAIDTSAPTAEPATAEASVMAAADLDGVDPMMLEILRAEVSGHLSVIREFLQDSAAMPGLPVSESLLRAVHTMHGAIAMVDLPSVTPLLGPLEGYVKRLRGQEQAPSAEGLAVIAATADAVEASIHGQTSPVDLHELAEALNGLRSVLPEPESVLRVFNVSVDEDDDHRHHDTAAPVAAPPPADVLPSSSGIELESPVLELANAEPATIELPTEAPASNAPEFDFQLPDFGLSDADTLVLPAVDPFPAQAVADTTEAAPPATLQSPEATEPELAFELPDWASFDAETAAPVEPVPTVVESSIEAPVAATPEEEISFADLVDFGFAEPAADTPAANDTTLDAGDGWLNAEALFLDEAVTPAPELDASAQPPVTAEAPQLVGDASVFDFAAEFDAIELADTVEPESTILAEPQTDTAFASATWLNPVTETPPAAVSAESSGDELGIQYQPIADDAHPEGQLELPDMDEDLLEIFVQEGSDILDASDTMMARLRESPEDREIVVGLQRELHTLKGGARMAGLSPIGDLSHAMESLFEMVADGRRQVDRVSLESLERGFDRLHSMVQRVSRRQAITQQEHAIARFEAIVSGETIPTISVAAPVVQVPIATPAPAVEATASQDVLPETAPTAAATPAPTAPQTPRREQKTALDEAEEAGRAPQEVIRVRSDLLDALVNLAGEVSIYRSRLEQQMGTFRFNLQELDQTVLRVREQLRKLEIETEAQIIARYQREAEATDAEFDPLELDRFSTLQQLSRALAESVSDLQSLQNALDDLTRQAETLLLQQARVSSELQEGLMRTRMVPFDSVVPRLRRLMRQTAGELGKRAQLRVEGAQGEMDRNVLDRMTAPLEHMLRNALAHGLETPTDRSKVGKNEEGTVTIGIAREATEVVIRVTDDGRGMDRDAIRRKAIERGMLKPDAQLSDRDLYGFVLETGFSTAESVSKIAGRGVGMDVVASEIKQLGGTLSIDSERGRGTQFIIRLPFTLAVTQAILVRLGEHLYAVPMSSVQGVVRIRREDLDERLKSPTPTYSYGGDDYLIYEMGDLLGTTVHRASDELQLPLLMVKSGDQRAAVRVDAVLGSREVVVKSVGPQVSSIAGIFGATIMGDGSVVMILDMAPLVRRVAALRQTALAEDAIPEVLTPVMPERRQPLVMVVDDSITMRKVTTRVLERNDMEVVTAKDGLDAVEKLQDRVPDIVLLDIEMPRMDGYELATYMRNDPRLKMVPIIMITSRTGEKHRQRAFEIGVDRYLGKPYQEADLLRNVEETLRLSRAVH</sequence>
<evidence type="ECO:0000259" key="16">
    <source>
        <dbReference type="PROSITE" id="PS50894"/>
    </source>
</evidence>
<keyword evidence="6" id="KW-0418">Kinase</keyword>
<dbReference type="GO" id="GO:0006935">
    <property type="term" value="P:chemotaxis"/>
    <property type="evidence" value="ECO:0007669"/>
    <property type="project" value="InterPro"/>
</dbReference>
<dbReference type="InterPro" id="IPR005467">
    <property type="entry name" value="His_kinase_dom"/>
</dbReference>
<dbReference type="PRINTS" id="PR00344">
    <property type="entry name" value="BCTRLSENSOR"/>
</dbReference>
<dbReference type="InterPro" id="IPR036641">
    <property type="entry name" value="HPT_dom_sf"/>
</dbReference>
<dbReference type="SMART" id="SM01231">
    <property type="entry name" value="H-kinase_dim"/>
    <property type="match status" value="1"/>
</dbReference>
<keyword evidence="4 10" id="KW-0597">Phosphoprotein</keyword>
<dbReference type="CDD" id="cd17546">
    <property type="entry name" value="REC_hyHK_CKI1_RcsC-like"/>
    <property type="match status" value="1"/>
</dbReference>
<dbReference type="Proteomes" id="UP000241074">
    <property type="component" value="Chromosome"/>
</dbReference>
<dbReference type="EC" id="2.7.13.3" evidence="2"/>
<evidence type="ECO:0000256" key="2">
    <source>
        <dbReference type="ARBA" id="ARBA00012438"/>
    </source>
</evidence>
<evidence type="ECO:0000259" key="13">
    <source>
        <dbReference type="PROSITE" id="PS50109"/>
    </source>
</evidence>
<feature type="domain" description="Response regulatory" evidence="14">
    <location>
        <begin position="2212"/>
        <end position="2328"/>
    </location>
</feature>
<evidence type="ECO:0000259" key="15">
    <source>
        <dbReference type="PROSITE" id="PS50851"/>
    </source>
</evidence>
<evidence type="ECO:0000256" key="1">
    <source>
        <dbReference type="ARBA" id="ARBA00000085"/>
    </source>
</evidence>
<evidence type="ECO:0000256" key="11">
    <source>
        <dbReference type="SAM" id="Coils"/>
    </source>
</evidence>
<organism evidence="17 18">
    <name type="scientific">Ahniella affigens</name>
    <dbReference type="NCBI Taxonomy" id="2021234"/>
    <lineage>
        <taxon>Bacteria</taxon>
        <taxon>Pseudomonadati</taxon>
        <taxon>Pseudomonadota</taxon>
        <taxon>Gammaproteobacteria</taxon>
        <taxon>Lysobacterales</taxon>
        <taxon>Rhodanobacteraceae</taxon>
        <taxon>Ahniella</taxon>
    </lineage>
</organism>
<feature type="modified residue" description="Phosphohistidine" evidence="9">
    <location>
        <position position="752"/>
    </location>
</feature>
<evidence type="ECO:0000313" key="17">
    <source>
        <dbReference type="EMBL" id="AVP98214.1"/>
    </source>
</evidence>
<dbReference type="PROSITE" id="PS50894">
    <property type="entry name" value="HPT"/>
    <property type="match status" value="2"/>
</dbReference>
<evidence type="ECO:0000256" key="4">
    <source>
        <dbReference type="ARBA" id="ARBA00022553"/>
    </source>
</evidence>
<comment type="function">
    <text evidence="8">Involved in the transmission of sensory signals from the chemoreceptors to the flagellar motors. CheA is autophosphorylated; it can transfer its phosphate group to either CheB or CheY.</text>
</comment>
<dbReference type="Pfam" id="PF01584">
    <property type="entry name" value="CheW"/>
    <property type="match status" value="1"/>
</dbReference>